<evidence type="ECO:0000256" key="2">
    <source>
        <dbReference type="ARBA" id="ARBA00022448"/>
    </source>
</evidence>
<protein>
    <submittedName>
        <fullName evidence="13">Amiloride-sensitive sodium channel subunit beta-like</fullName>
    </submittedName>
</protein>
<evidence type="ECO:0000256" key="1">
    <source>
        <dbReference type="ARBA" id="ARBA00004141"/>
    </source>
</evidence>
<evidence type="ECO:0000256" key="6">
    <source>
        <dbReference type="ARBA" id="ARBA00023053"/>
    </source>
</evidence>
<dbReference type="GO" id="GO:0005886">
    <property type="term" value="C:plasma membrane"/>
    <property type="evidence" value="ECO:0007669"/>
    <property type="project" value="TreeGrafter"/>
</dbReference>
<keyword evidence="6" id="KW-0915">Sodium</keyword>
<dbReference type="GO" id="GO:0015280">
    <property type="term" value="F:ligand-gated sodium channel activity"/>
    <property type="evidence" value="ECO:0007669"/>
    <property type="project" value="TreeGrafter"/>
</dbReference>
<proteinExistence type="inferred from homology"/>
<accession>A0A9W2YBR5</accession>
<evidence type="ECO:0000256" key="9">
    <source>
        <dbReference type="ARBA" id="ARBA00023201"/>
    </source>
</evidence>
<keyword evidence="8" id="KW-0472">Membrane</keyword>
<dbReference type="OMA" id="CKISVIN"/>
<evidence type="ECO:0000256" key="11">
    <source>
        <dbReference type="RuleBase" id="RU000679"/>
    </source>
</evidence>
<comment type="subcellular location">
    <subcellularLocation>
        <location evidence="1">Membrane</location>
        <topology evidence="1">Multi-pass membrane protein</topology>
    </subcellularLocation>
</comment>
<organism evidence="12 13">
    <name type="scientific">Biomphalaria glabrata</name>
    <name type="common">Bloodfluke planorb</name>
    <name type="synonym">Freshwater snail</name>
    <dbReference type="NCBI Taxonomy" id="6526"/>
    <lineage>
        <taxon>Eukaryota</taxon>
        <taxon>Metazoa</taxon>
        <taxon>Spiralia</taxon>
        <taxon>Lophotrochozoa</taxon>
        <taxon>Mollusca</taxon>
        <taxon>Gastropoda</taxon>
        <taxon>Heterobranchia</taxon>
        <taxon>Euthyneura</taxon>
        <taxon>Panpulmonata</taxon>
        <taxon>Hygrophila</taxon>
        <taxon>Lymnaeoidea</taxon>
        <taxon>Planorbidae</taxon>
        <taxon>Biomphalaria</taxon>
    </lineage>
</organism>
<evidence type="ECO:0000256" key="5">
    <source>
        <dbReference type="ARBA" id="ARBA00022989"/>
    </source>
</evidence>
<keyword evidence="4 11" id="KW-0812">Transmembrane</keyword>
<dbReference type="OrthoDB" id="6021021at2759"/>
<reference evidence="13" key="1">
    <citation type="submission" date="2025-08" db="UniProtKB">
        <authorList>
            <consortium name="RefSeq"/>
        </authorList>
    </citation>
    <scope>IDENTIFICATION</scope>
</reference>
<dbReference type="PANTHER" id="PTHR11690">
    <property type="entry name" value="AMILORIDE-SENSITIVE SODIUM CHANNEL-RELATED"/>
    <property type="match status" value="1"/>
</dbReference>
<keyword evidence="2 11" id="KW-0813">Transport</keyword>
<sequence length="299" mass="34092">MQLRIEQSFFDQEFKTFLETLEIESLETNSVGKTSEITGLAFGMLIYWPVSDILEREALTSKEVVNEAGHQIHDLVLWCSGCDLSDYTTFATTRYGNCYTLQYIEVSDVDPVKGQKTPQDLKLYMYLEPDEYIPILTQSKGVQIEIHELGALPDPENKGISLLPGTQSNIALRLTKSIHMKRPYGDCMDMSDINTTNFYQLNYSYGIKFCEKLILADIVQEKCGCLSMLFDLLVDVKENKEIHSCIENKTEHDCQWKVLRNDRHLVDCKIPCSESSYSYSVSSSEWPDDALAVIISNII</sequence>
<gene>
    <name evidence="13" type="primary">LOC129921713</name>
</gene>
<keyword evidence="3 11" id="KW-0894">Sodium channel</keyword>
<evidence type="ECO:0000256" key="4">
    <source>
        <dbReference type="ARBA" id="ARBA00022692"/>
    </source>
</evidence>
<dbReference type="AlphaFoldDB" id="A0A9W2YBR5"/>
<evidence type="ECO:0000256" key="10">
    <source>
        <dbReference type="ARBA" id="ARBA00023303"/>
    </source>
</evidence>
<evidence type="ECO:0000313" key="12">
    <source>
        <dbReference type="Proteomes" id="UP001165740"/>
    </source>
</evidence>
<dbReference type="GeneID" id="129921713"/>
<evidence type="ECO:0000256" key="7">
    <source>
        <dbReference type="ARBA" id="ARBA00023065"/>
    </source>
</evidence>
<dbReference type="InterPro" id="IPR001873">
    <property type="entry name" value="ENaC"/>
</dbReference>
<evidence type="ECO:0000313" key="13">
    <source>
        <dbReference type="RefSeq" id="XP_055860244.1"/>
    </source>
</evidence>
<keyword evidence="5" id="KW-1133">Transmembrane helix</keyword>
<keyword evidence="7 11" id="KW-0406">Ion transport</keyword>
<comment type="similarity">
    <text evidence="11">Belongs to the amiloride-sensitive sodium channel (TC 1.A.6) family.</text>
</comment>
<dbReference type="Proteomes" id="UP001165740">
    <property type="component" value="Chromosome 11"/>
</dbReference>
<evidence type="ECO:0000256" key="3">
    <source>
        <dbReference type="ARBA" id="ARBA00022461"/>
    </source>
</evidence>
<dbReference type="RefSeq" id="XP_055860244.1">
    <property type="nucleotide sequence ID" value="XM_056004269.1"/>
</dbReference>
<dbReference type="PRINTS" id="PR01078">
    <property type="entry name" value="AMINACHANNEL"/>
</dbReference>
<keyword evidence="12" id="KW-1185">Reference proteome</keyword>
<keyword evidence="10 11" id="KW-0407">Ion channel</keyword>
<keyword evidence="9 11" id="KW-0739">Sodium transport</keyword>
<dbReference type="PANTHER" id="PTHR11690:SF248">
    <property type="entry name" value="PICKPOCKET 17, ISOFORM A"/>
    <property type="match status" value="1"/>
</dbReference>
<evidence type="ECO:0000256" key="8">
    <source>
        <dbReference type="ARBA" id="ARBA00023136"/>
    </source>
</evidence>
<dbReference type="Pfam" id="PF00858">
    <property type="entry name" value="ASC"/>
    <property type="match status" value="1"/>
</dbReference>
<name>A0A9W2YBR5_BIOGL</name>
<dbReference type="Gene3D" id="2.60.470.10">
    <property type="entry name" value="Acid-sensing ion channels like domains"/>
    <property type="match status" value="1"/>
</dbReference>